<name>A0ABQ5MEM6_9FLAO</name>
<keyword evidence="1" id="KW-0732">Signal</keyword>
<evidence type="ECO:0000313" key="3">
    <source>
        <dbReference type="Proteomes" id="UP001143543"/>
    </source>
</evidence>
<dbReference type="EMBL" id="BRVO01000001">
    <property type="protein sequence ID" value="GLB47811.1"/>
    <property type="molecule type" value="Genomic_DNA"/>
</dbReference>
<accession>A0ABQ5MEM6</accession>
<proteinExistence type="predicted"/>
<organism evidence="2 3">
    <name type="scientific">Neptunitalea lumnitzerae</name>
    <dbReference type="NCBI Taxonomy" id="2965509"/>
    <lineage>
        <taxon>Bacteria</taxon>
        <taxon>Pseudomonadati</taxon>
        <taxon>Bacteroidota</taxon>
        <taxon>Flavobacteriia</taxon>
        <taxon>Flavobacteriales</taxon>
        <taxon>Flavobacteriaceae</taxon>
        <taxon>Neptunitalea</taxon>
    </lineage>
</organism>
<sequence length="134" mass="15910">MKKILLILCLLSTAYISTAQTSPEELTKVFFEKYKKSPSEALDYLFGTNPYMTKNKDAVTNLKEQLQQSIPLFGKYVGYEKLKEKNIGTFFKTYTYAAKYQRQPLRFIFQYYKAENKWVLFNFKFDDQITKELD</sequence>
<keyword evidence="3" id="KW-1185">Reference proteome</keyword>
<evidence type="ECO:0000313" key="2">
    <source>
        <dbReference type="EMBL" id="GLB47811.1"/>
    </source>
</evidence>
<comment type="caution">
    <text evidence="2">The sequence shown here is derived from an EMBL/GenBank/DDBJ whole genome shotgun (WGS) entry which is preliminary data.</text>
</comment>
<feature type="signal peptide" evidence="1">
    <location>
        <begin position="1"/>
        <end position="19"/>
    </location>
</feature>
<evidence type="ECO:0000256" key="1">
    <source>
        <dbReference type="SAM" id="SignalP"/>
    </source>
</evidence>
<gene>
    <name evidence="2" type="ORF">Y10_01790</name>
</gene>
<protein>
    <recommendedName>
        <fullName evidence="4">DUF3887 domain-containing protein</fullName>
    </recommendedName>
</protein>
<reference evidence="2" key="1">
    <citation type="submission" date="2022-07" db="EMBL/GenBank/DDBJ databases">
        <title>Taxonomy of Novel Oxalotrophic and Methylotrophic Bacteria.</title>
        <authorList>
            <person name="Sahin N."/>
            <person name="Tani A."/>
        </authorList>
    </citation>
    <scope>NUCLEOTIDE SEQUENCE</scope>
    <source>
        <strain evidence="2">Y10</strain>
    </source>
</reference>
<dbReference type="RefSeq" id="WP_281763476.1">
    <property type="nucleotide sequence ID" value="NZ_BRVO01000001.1"/>
</dbReference>
<evidence type="ECO:0008006" key="4">
    <source>
        <dbReference type="Google" id="ProtNLM"/>
    </source>
</evidence>
<feature type="chain" id="PRO_5047322040" description="DUF3887 domain-containing protein" evidence="1">
    <location>
        <begin position="20"/>
        <end position="134"/>
    </location>
</feature>
<dbReference type="Proteomes" id="UP001143543">
    <property type="component" value="Unassembled WGS sequence"/>
</dbReference>